<comment type="caution">
    <text evidence="1">The sequence shown here is derived from an EMBL/GenBank/DDBJ whole genome shotgun (WGS) entry which is preliminary data.</text>
</comment>
<dbReference type="Proteomes" id="UP000641741">
    <property type="component" value="Unassembled WGS sequence"/>
</dbReference>
<proteinExistence type="predicted"/>
<sequence>MDVHRAKELLTILADGVDPLTGEVLPDNHVCNKGEIVRALHCAVEELSRRRKKPLPENNGKPWTEELDDELCRLFDGGMKKKDLCTHFGRTSGAIESRLERLGRL</sequence>
<accession>A0ABR7GLL1</accession>
<name>A0ABR7GLL1_9FIRM</name>
<evidence type="ECO:0000313" key="1">
    <source>
        <dbReference type="EMBL" id="MBC5695198.1"/>
    </source>
</evidence>
<reference evidence="1 2" key="1">
    <citation type="submission" date="2020-08" db="EMBL/GenBank/DDBJ databases">
        <title>Genome public.</title>
        <authorList>
            <person name="Liu C."/>
            <person name="Sun Q."/>
        </authorList>
    </citation>
    <scope>NUCLEOTIDE SEQUENCE [LARGE SCALE GENOMIC DNA]</scope>
    <source>
        <strain evidence="1 2">M2</strain>
    </source>
</reference>
<organism evidence="1 2">
    <name type="scientific">Agathobaculum hominis</name>
    <dbReference type="NCBI Taxonomy" id="2763014"/>
    <lineage>
        <taxon>Bacteria</taxon>
        <taxon>Bacillati</taxon>
        <taxon>Bacillota</taxon>
        <taxon>Clostridia</taxon>
        <taxon>Eubacteriales</taxon>
        <taxon>Butyricicoccaceae</taxon>
        <taxon>Agathobaculum</taxon>
    </lineage>
</organism>
<dbReference type="RefSeq" id="WP_186969481.1">
    <property type="nucleotide sequence ID" value="NZ_JACOPK010000003.1"/>
</dbReference>
<protein>
    <submittedName>
        <fullName evidence="1">Uncharacterized protein</fullName>
    </submittedName>
</protein>
<keyword evidence="2" id="KW-1185">Reference proteome</keyword>
<dbReference type="EMBL" id="JACOPK010000003">
    <property type="protein sequence ID" value="MBC5695198.1"/>
    <property type="molecule type" value="Genomic_DNA"/>
</dbReference>
<evidence type="ECO:0000313" key="2">
    <source>
        <dbReference type="Proteomes" id="UP000641741"/>
    </source>
</evidence>
<gene>
    <name evidence="1" type="ORF">H8S02_04450</name>
</gene>